<reference evidence="4" key="1">
    <citation type="journal article" date="2015" name="Int. J. Syst. Evol. Microbiol.">
        <title>Rhizobium alvei sp. nov., isolated from a freshwater river.</title>
        <authorList>
            <person name="Sheu S.Y."/>
            <person name="Huang H.W."/>
            <person name="Young C.C."/>
            <person name="Chen W.M."/>
        </authorList>
    </citation>
    <scope>NUCLEOTIDE SEQUENCE</scope>
    <source>
        <strain evidence="4">TNR-22</strain>
    </source>
</reference>
<evidence type="ECO:0000313" key="5">
    <source>
        <dbReference type="Proteomes" id="UP001174932"/>
    </source>
</evidence>
<proteinExistence type="predicted"/>
<keyword evidence="1" id="KW-0694">RNA-binding</keyword>
<keyword evidence="5" id="KW-1185">Reference proteome</keyword>
<dbReference type="PROSITE" id="PS50889">
    <property type="entry name" value="S4"/>
    <property type="match status" value="1"/>
</dbReference>
<feature type="compositionally biased region" description="Basic and acidic residues" evidence="2">
    <location>
        <begin position="111"/>
        <end position="124"/>
    </location>
</feature>
<dbReference type="EMBL" id="JAUOZU010000008">
    <property type="protein sequence ID" value="MDO6964930.1"/>
    <property type="molecule type" value="Genomic_DNA"/>
</dbReference>
<feature type="domain" description="RNA-binding S4" evidence="3">
    <location>
        <begin position="10"/>
        <end position="75"/>
    </location>
</feature>
<evidence type="ECO:0000259" key="3">
    <source>
        <dbReference type="SMART" id="SM00363"/>
    </source>
</evidence>
<dbReference type="CDD" id="cd00165">
    <property type="entry name" value="S4"/>
    <property type="match status" value="1"/>
</dbReference>
<reference evidence="4" key="2">
    <citation type="submission" date="2023-07" db="EMBL/GenBank/DDBJ databases">
        <authorList>
            <person name="Shen H."/>
        </authorList>
    </citation>
    <scope>NUCLEOTIDE SEQUENCE</scope>
    <source>
        <strain evidence="4">TNR-22</strain>
    </source>
</reference>
<gene>
    <name evidence="4" type="ORF">Q4481_13260</name>
</gene>
<evidence type="ECO:0000256" key="1">
    <source>
        <dbReference type="PROSITE-ProRule" id="PRU00182"/>
    </source>
</evidence>
<dbReference type="InterPro" id="IPR002942">
    <property type="entry name" value="S4_RNA-bd"/>
</dbReference>
<dbReference type="RefSeq" id="WP_304376849.1">
    <property type="nucleotide sequence ID" value="NZ_JAUOZU010000008.1"/>
</dbReference>
<dbReference type="Pfam" id="PF01479">
    <property type="entry name" value="S4"/>
    <property type="match status" value="1"/>
</dbReference>
<dbReference type="SUPFAM" id="SSF55174">
    <property type="entry name" value="Alpha-L RNA-binding motif"/>
    <property type="match status" value="1"/>
</dbReference>
<protein>
    <submittedName>
        <fullName evidence="4">RNA-binding S4 domain-containing protein</fullName>
    </submittedName>
</protein>
<evidence type="ECO:0000256" key="2">
    <source>
        <dbReference type="SAM" id="MobiDB-lite"/>
    </source>
</evidence>
<sequence>MAEEQGPGRQRIDKWLFFTRMAKSRSLAQTWIEAGHVAVNGDKVRRSSLEVKVGDRVEVVDRDRNMVLIVKAPGERRGPYEEARLLYEDQSPPRQKTTPYEQAIREAGSGRPEKKDRREIDRLRNRFSPFEDP</sequence>
<accession>A0ABT8YNY6</accession>
<comment type="caution">
    <text evidence="4">The sequence shown here is derived from an EMBL/GenBank/DDBJ whole genome shotgun (WGS) entry which is preliminary data.</text>
</comment>
<feature type="region of interest" description="Disordered" evidence="2">
    <location>
        <begin position="87"/>
        <end position="133"/>
    </location>
</feature>
<organism evidence="4 5">
    <name type="scientific">Rhizobium alvei</name>
    <dbReference type="NCBI Taxonomy" id="1132659"/>
    <lineage>
        <taxon>Bacteria</taxon>
        <taxon>Pseudomonadati</taxon>
        <taxon>Pseudomonadota</taxon>
        <taxon>Alphaproteobacteria</taxon>
        <taxon>Hyphomicrobiales</taxon>
        <taxon>Rhizobiaceae</taxon>
        <taxon>Rhizobium/Agrobacterium group</taxon>
        <taxon>Rhizobium</taxon>
    </lineage>
</organism>
<dbReference type="Proteomes" id="UP001174932">
    <property type="component" value="Unassembled WGS sequence"/>
</dbReference>
<dbReference type="SMART" id="SM00363">
    <property type="entry name" value="S4"/>
    <property type="match status" value="1"/>
</dbReference>
<name>A0ABT8YNY6_9HYPH</name>
<evidence type="ECO:0000313" key="4">
    <source>
        <dbReference type="EMBL" id="MDO6964930.1"/>
    </source>
</evidence>
<dbReference type="InterPro" id="IPR036986">
    <property type="entry name" value="S4_RNA-bd_sf"/>
</dbReference>
<dbReference type="Gene3D" id="3.10.290.10">
    <property type="entry name" value="RNA-binding S4 domain"/>
    <property type="match status" value="1"/>
</dbReference>